<dbReference type="Pfam" id="PF13460">
    <property type="entry name" value="NAD_binding_10"/>
    <property type="match status" value="1"/>
</dbReference>
<reference evidence="3" key="1">
    <citation type="submission" date="2014-05" db="EMBL/GenBank/DDBJ databases">
        <authorList>
            <person name="Kube M."/>
        </authorList>
    </citation>
    <scope>NUCLEOTIDE SEQUENCE [LARGE SCALE GENOMIC DNA]</scope>
</reference>
<dbReference type="GO" id="GO:0016646">
    <property type="term" value="F:oxidoreductase activity, acting on the CH-NH group of donors, NAD or NADP as acceptor"/>
    <property type="evidence" value="ECO:0007669"/>
    <property type="project" value="TreeGrafter"/>
</dbReference>
<evidence type="ECO:0000259" key="1">
    <source>
        <dbReference type="Pfam" id="PF13460"/>
    </source>
</evidence>
<proteinExistence type="predicted"/>
<dbReference type="PANTHER" id="PTHR43355">
    <property type="entry name" value="FLAVIN REDUCTASE (NADPH)"/>
    <property type="match status" value="1"/>
</dbReference>
<dbReference type="EMBL" id="LK028559">
    <property type="protein sequence ID" value="CDR30751.1"/>
    <property type="molecule type" value="Genomic_DNA"/>
</dbReference>
<dbReference type="STRING" id="35623.Aocu_06780"/>
<dbReference type="PANTHER" id="PTHR43355:SF2">
    <property type="entry name" value="FLAVIN REDUCTASE (NADPH)"/>
    <property type="match status" value="1"/>
</dbReference>
<dbReference type="FunCoup" id="A0A061AGR6">
    <property type="interactions" value="31"/>
</dbReference>
<keyword evidence="3" id="KW-1185">Reference proteome</keyword>
<dbReference type="Gene3D" id="3.40.50.720">
    <property type="entry name" value="NAD(P)-binding Rossmann-like Domain"/>
    <property type="match status" value="1"/>
</dbReference>
<dbReference type="KEGG" id="aoc:Aocu_06780"/>
<evidence type="ECO:0000313" key="3">
    <source>
        <dbReference type="Proteomes" id="UP000032434"/>
    </source>
</evidence>
<dbReference type="RefSeq" id="WP_045749262.1">
    <property type="nucleotide sequence ID" value="NZ_FUZK01000001.1"/>
</dbReference>
<dbReference type="InterPro" id="IPR036291">
    <property type="entry name" value="NAD(P)-bd_dom_sf"/>
</dbReference>
<protein>
    <submittedName>
        <fullName evidence="2">NAD(P)-binding domain containing protein</fullName>
    </submittedName>
</protein>
<name>A0A061AGR6_9MOLU</name>
<dbReference type="PATRIC" id="fig|35623.3.peg.678"/>
<dbReference type="InParanoid" id="A0A061AGR6"/>
<dbReference type="InterPro" id="IPR051606">
    <property type="entry name" value="Polyketide_Oxido-like"/>
</dbReference>
<dbReference type="Proteomes" id="UP000032434">
    <property type="component" value="Chromosome 1"/>
</dbReference>
<dbReference type="SUPFAM" id="SSF51735">
    <property type="entry name" value="NAD(P)-binding Rossmann-fold domains"/>
    <property type="match status" value="1"/>
</dbReference>
<evidence type="ECO:0000313" key="2">
    <source>
        <dbReference type="EMBL" id="CDR30751.1"/>
    </source>
</evidence>
<organism evidence="2 3">
    <name type="scientific">Acholeplasma oculi</name>
    <dbReference type="NCBI Taxonomy" id="35623"/>
    <lineage>
        <taxon>Bacteria</taxon>
        <taxon>Bacillati</taxon>
        <taxon>Mycoplasmatota</taxon>
        <taxon>Mollicutes</taxon>
        <taxon>Acholeplasmatales</taxon>
        <taxon>Acholeplasmataceae</taxon>
        <taxon>Acholeplasma</taxon>
    </lineage>
</organism>
<accession>A0A061AGR6</accession>
<gene>
    <name evidence="2" type="ORF">Aocu_06780</name>
</gene>
<dbReference type="InterPro" id="IPR016040">
    <property type="entry name" value="NAD(P)-bd_dom"/>
</dbReference>
<dbReference type="HOGENOM" id="CLU_025711_3_1_14"/>
<feature type="domain" description="NAD(P)-binding" evidence="1">
    <location>
        <begin position="7"/>
        <end position="196"/>
    </location>
</feature>
<dbReference type="AlphaFoldDB" id="A0A061AGR6"/>
<sequence>MKIAVIGASGFIGYQVTKEALRKGHQVVGIFRRNAIPLEPNLELKKLTIFDEDIFKDAIKDSDVLIGCYNPGYYHVAQKERYLEGYSLIIKLAKELKKKLIIVIGATSLIQYDGELVKDGLVYPKPWIKALEGVDLVYQQFKNQTDNLLTFVSPPAEVFDGTLTKKYKYGKDHLLYDRDERSRISVQDLAHAIIQEAEENKYLNQRFTVAYQD</sequence>